<comment type="subcellular location">
    <subcellularLocation>
        <location evidence="1">Membrane</location>
        <topology evidence="1">Multi-pass membrane protein</topology>
    </subcellularLocation>
</comment>
<evidence type="ECO:0000256" key="3">
    <source>
        <dbReference type="ARBA" id="ARBA00022692"/>
    </source>
</evidence>
<dbReference type="Proteomes" id="UP000001070">
    <property type="component" value="Unassembled WGS sequence"/>
</dbReference>
<feature type="transmembrane region" description="Helical" evidence="6">
    <location>
        <begin position="721"/>
        <end position="745"/>
    </location>
</feature>
<evidence type="ECO:0000313" key="9">
    <source>
        <dbReference type="Proteomes" id="UP000001070"/>
    </source>
</evidence>
<reference evidence="8 9" key="1">
    <citation type="journal article" date="2007" name="Nature">
        <title>Evolution of genes and genomes on the Drosophila phylogeny.</title>
        <authorList>
            <consortium name="Drosophila 12 Genomes Consortium"/>
            <person name="Clark A.G."/>
            <person name="Eisen M.B."/>
            <person name="Smith D.R."/>
            <person name="Bergman C.M."/>
            <person name="Oliver B."/>
            <person name="Markow T.A."/>
            <person name="Kaufman T.C."/>
            <person name="Kellis M."/>
            <person name="Gelbart W."/>
            <person name="Iyer V.N."/>
            <person name="Pollard D.A."/>
            <person name="Sackton T.B."/>
            <person name="Larracuente A.M."/>
            <person name="Singh N.D."/>
            <person name="Abad J.P."/>
            <person name="Abt D.N."/>
            <person name="Adryan B."/>
            <person name="Aguade M."/>
            <person name="Akashi H."/>
            <person name="Anderson W.W."/>
            <person name="Aquadro C.F."/>
            <person name="Ardell D.H."/>
            <person name="Arguello R."/>
            <person name="Artieri C.G."/>
            <person name="Barbash D.A."/>
            <person name="Barker D."/>
            <person name="Barsanti P."/>
            <person name="Batterham P."/>
            <person name="Batzoglou S."/>
            <person name="Begun D."/>
            <person name="Bhutkar A."/>
            <person name="Blanco E."/>
            <person name="Bosak S.A."/>
            <person name="Bradley R.K."/>
            <person name="Brand A.D."/>
            <person name="Brent M.R."/>
            <person name="Brooks A.N."/>
            <person name="Brown R.H."/>
            <person name="Butlin R.K."/>
            <person name="Caggese C."/>
            <person name="Calvi B.R."/>
            <person name="Bernardo de Carvalho A."/>
            <person name="Caspi A."/>
            <person name="Castrezana S."/>
            <person name="Celniker S.E."/>
            <person name="Chang J.L."/>
            <person name="Chapple C."/>
            <person name="Chatterji S."/>
            <person name="Chinwalla A."/>
            <person name="Civetta A."/>
            <person name="Clifton S.W."/>
            <person name="Comeron J.M."/>
            <person name="Costello J.C."/>
            <person name="Coyne J.A."/>
            <person name="Daub J."/>
            <person name="David R.G."/>
            <person name="Delcher A.L."/>
            <person name="Delehaunty K."/>
            <person name="Do C.B."/>
            <person name="Ebling H."/>
            <person name="Edwards K."/>
            <person name="Eickbush T."/>
            <person name="Evans J.D."/>
            <person name="Filipski A."/>
            <person name="Findeiss S."/>
            <person name="Freyhult E."/>
            <person name="Fulton L."/>
            <person name="Fulton R."/>
            <person name="Garcia A.C."/>
            <person name="Gardiner A."/>
            <person name="Garfield D.A."/>
            <person name="Garvin B.E."/>
            <person name="Gibson G."/>
            <person name="Gilbert D."/>
            <person name="Gnerre S."/>
            <person name="Godfrey J."/>
            <person name="Good R."/>
            <person name="Gotea V."/>
            <person name="Gravely B."/>
            <person name="Greenberg A.J."/>
            <person name="Griffiths-Jones S."/>
            <person name="Gross S."/>
            <person name="Guigo R."/>
            <person name="Gustafson E.A."/>
            <person name="Haerty W."/>
            <person name="Hahn M.W."/>
            <person name="Halligan D.L."/>
            <person name="Halpern A.L."/>
            <person name="Halter G.M."/>
            <person name="Han M.V."/>
            <person name="Heger A."/>
            <person name="Hillier L."/>
            <person name="Hinrichs A.S."/>
            <person name="Holmes I."/>
            <person name="Hoskins R.A."/>
            <person name="Hubisz M.J."/>
            <person name="Hultmark D."/>
            <person name="Huntley M.A."/>
            <person name="Jaffe D.B."/>
            <person name="Jagadeeshan S."/>
            <person name="Jeck W.R."/>
            <person name="Johnson J."/>
            <person name="Jones C.D."/>
            <person name="Jordan W.C."/>
            <person name="Karpen G.H."/>
            <person name="Kataoka E."/>
            <person name="Keightley P.D."/>
            <person name="Kheradpour P."/>
            <person name="Kirkness E.F."/>
            <person name="Koerich L.B."/>
            <person name="Kristiansen K."/>
            <person name="Kudrna D."/>
            <person name="Kulathinal R.J."/>
            <person name="Kumar S."/>
            <person name="Kwok R."/>
            <person name="Lander E."/>
            <person name="Langley C.H."/>
            <person name="Lapoint R."/>
            <person name="Lazzaro B.P."/>
            <person name="Lee S.J."/>
            <person name="Levesque L."/>
            <person name="Li R."/>
            <person name="Lin C.F."/>
            <person name="Lin M.F."/>
            <person name="Lindblad-Toh K."/>
            <person name="Llopart A."/>
            <person name="Long M."/>
            <person name="Low L."/>
            <person name="Lozovsky E."/>
            <person name="Lu J."/>
            <person name="Luo M."/>
            <person name="Machado C.A."/>
            <person name="Makalowski W."/>
            <person name="Marzo M."/>
            <person name="Matsuda M."/>
            <person name="Matzkin L."/>
            <person name="McAllister B."/>
            <person name="McBride C.S."/>
            <person name="McKernan B."/>
            <person name="McKernan K."/>
            <person name="Mendez-Lago M."/>
            <person name="Minx P."/>
            <person name="Mollenhauer M.U."/>
            <person name="Montooth K."/>
            <person name="Mount S.M."/>
            <person name="Mu X."/>
            <person name="Myers E."/>
            <person name="Negre B."/>
            <person name="Newfeld S."/>
            <person name="Nielsen R."/>
            <person name="Noor M.A."/>
            <person name="O'Grady P."/>
            <person name="Pachter L."/>
            <person name="Papaceit M."/>
            <person name="Parisi M.J."/>
            <person name="Parisi M."/>
            <person name="Parts L."/>
            <person name="Pedersen J.S."/>
            <person name="Pesole G."/>
            <person name="Phillippy A.M."/>
            <person name="Ponting C.P."/>
            <person name="Pop M."/>
            <person name="Porcelli D."/>
            <person name="Powell J.R."/>
            <person name="Prohaska S."/>
            <person name="Pruitt K."/>
            <person name="Puig M."/>
            <person name="Quesneville H."/>
            <person name="Ram K.R."/>
            <person name="Rand D."/>
            <person name="Rasmussen M.D."/>
            <person name="Reed L.K."/>
            <person name="Reenan R."/>
            <person name="Reily A."/>
            <person name="Remington K.A."/>
            <person name="Rieger T.T."/>
            <person name="Ritchie M.G."/>
            <person name="Robin C."/>
            <person name="Rogers Y.H."/>
            <person name="Rohde C."/>
            <person name="Rozas J."/>
            <person name="Rubenfield M.J."/>
            <person name="Ruiz A."/>
            <person name="Russo S."/>
            <person name="Salzberg S.L."/>
            <person name="Sanchez-Gracia A."/>
            <person name="Saranga D.J."/>
            <person name="Sato H."/>
            <person name="Schaeffer S.W."/>
            <person name="Schatz M.C."/>
            <person name="Schlenke T."/>
            <person name="Schwartz R."/>
            <person name="Segarra C."/>
            <person name="Singh R.S."/>
            <person name="Sirot L."/>
            <person name="Sirota M."/>
            <person name="Sisneros N.B."/>
            <person name="Smith C.D."/>
            <person name="Smith T.F."/>
            <person name="Spieth J."/>
            <person name="Stage D.E."/>
            <person name="Stark A."/>
            <person name="Stephan W."/>
            <person name="Strausberg R.L."/>
            <person name="Strempel S."/>
            <person name="Sturgill D."/>
            <person name="Sutton G."/>
            <person name="Sutton G.G."/>
            <person name="Tao W."/>
            <person name="Teichmann S."/>
            <person name="Tobari Y.N."/>
            <person name="Tomimura Y."/>
            <person name="Tsolas J.M."/>
            <person name="Valente V.L."/>
            <person name="Venter E."/>
            <person name="Venter J.C."/>
            <person name="Vicario S."/>
            <person name="Vieira F.G."/>
            <person name="Vilella A.J."/>
            <person name="Villasante A."/>
            <person name="Walenz B."/>
            <person name="Wang J."/>
            <person name="Wasserman M."/>
            <person name="Watts T."/>
            <person name="Wilson D."/>
            <person name="Wilson R.K."/>
            <person name="Wing R.A."/>
            <person name="Wolfner M.F."/>
            <person name="Wong A."/>
            <person name="Wong G.K."/>
            <person name="Wu C.I."/>
            <person name="Wu G."/>
            <person name="Yamamoto D."/>
            <person name="Yang H.P."/>
            <person name="Yang S.P."/>
            <person name="Yorke J.A."/>
            <person name="Yoshida K."/>
            <person name="Zdobnov E."/>
            <person name="Zhang P."/>
            <person name="Zhang Y."/>
            <person name="Zimin A.V."/>
            <person name="Baldwin J."/>
            <person name="Abdouelleil A."/>
            <person name="Abdulkadir J."/>
            <person name="Abebe A."/>
            <person name="Abera B."/>
            <person name="Abreu J."/>
            <person name="Acer S.C."/>
            <person name="Aftuck L."/>
            <person name="Alexander A."/>
            <person name="An P."/>
            <person name="Anderson E."/>
            <person name="Anderson S."/>
            <person name="Arachi H."/>
            <person name="Azer M."/>
            <person name="Bachantsang P."/>
            <person name="Barry A."/>
            <person name="Bayul T."/>
            <person name="Berlin A."/>
            <person name="Bessette D."/>
            <person name="Bloom T."/>
            <person name="Blye J."/>
            <person name="Boguslavskiy L."/>
            <person name="Bonnet C."/>
            <person name="Boukhgalter B."/>
            <person name="Bourzgui I."/>
            <person name="Brown A."/>
            <person name="Cahill P."/>
            <person name="Channer S."/>
            <person name="Cheshatsang Y."/>
            <person name="Chuda L."/>
            <person name="Citroen M."/>
            <person name="Collymore A."/>
            <person name="Cooke P."/>
            <person name="Costello M."/>
            <person name="D'Aco K."/>
            <person name="Daza R."/>
            <person name="De Haan G."/>
            <person name="DeGray S."/>
            <person name="DeMaso C."/>
            <person name="Dhargay N."/>
            <person name="Dooley K."/>
            <person name="Dooley E."/>
            <person name="Doricent M."/>
            <person name="Dorje P."/>
            <person name="Dorjee K."/>
            <person name="Dupes A."/>
            <person name="Elong R."/>
            <person name="Falk J."/>
            <person name="Farina A."/>
            <person name="Faro S."/>
            <person name="Ferguson D."/>
            <person name="Fisher S."/>
            <person name="Foley C.D."/>
            <person name="Franke A."/>
            <person name="Friedrich D."/>
            <person name="Gadbois L."/>
            <person name="Gearin G."/>
            <person name="Gearin C.R."/>
            <person name="Giannoukos G."/>
            <person name="Goode T."/>
            <person name="Graham J."/>
            <person name="Grandbois E."/>
            <person name="Grewal S."/>
            <person name="Gyaltsen K."/>
            <person name="Hafez N."/>
            <person name="Hagos B."/>
            <person name="Hall J."/>
            <person name="Henson C."/>
            <person name="Hollinger A."/>
            <person name="Honan T."/>
            <person name="Huard M.D."/>
            <person name="Hughes L."/>
            <person name="Hurhula B."/>
            <person name="Husby M.E."/>
            <person name="Kamat A."/>
            <person name="Kanga B."/>
            <person name="Kashin S."/>
            <person name="Khazanovich D."/>
            <person name="Kisner P."/>
            <person name="Lance K."/>
            <person name="Lara M."/>
            <person name="Lee W."/>
            <person name="Lennon N."/>
            <person name="Letendre F."/>
            <person name="LeVine R."/>
            <person name="Lipovsky A."/>
            <person name="Liu X."/>
            <person name="Liu J."/>
            <person name="Liu S."/>
            <person name="Lokyitsang T."/>
            <person name="Lokyitsang Y."/>
            <person name="Lubonja R."/>
            <person name="Lui A."/>
            <person name="MacDonald P."/>
            <person name="Magnisalis V."/>
            <person name="Maru K."/>
            <person name="Matthews C."/>
            <person name="McCusker W."/>
            <person name="McDonough S."/>
            <person name="Mehta T."/>
            <person name="Meldrim J."/>
            <person name="Meneus L."/>
            <person name="Mihai O."/>
            <person name="Mihalev A."/>
            <person name="Mihova T."/>
            <person name="Mittelman R."/>
            <person name="Mlenga V."/>
            <person name="Montmayeur A."/>
            <person name="Mulrain L."/>
            <person name="Navidi A."/>
            <person name="Naylor J."/>
            <person name="Negash T."/>
            <person name="Nguyen T."/>
            <person name="Nguyen N."/>
            <person name="Nicol R."/>
            <person name="Norbu C."/>
            <person name="Norbu N."/>
            <person name="Novod N."/>
            <person name="O'Neill B."/>
            <person name="Osman S."/>
            <person name="Markiewicz E."/>
            <person name="Oyono O.L."/>
            <person name="Patti C."/>
            <person name="Phunkhang P."/>
            <person name="Pierre F."/>
            <person name="Priest M."/>
            <person name="Raghuraman S."/>
            <person name="Rege F."/>
            <person name="Reyes R."/>
            <person name="Rise C."/>
            <person name="Rogov P."/>
            <person name="Ross K."/>
            <person name="Ryan E."/>
            <person name="Settipalli S."/>
            <person name="Shea T."/>
            <person name="Sherpa N."/>
            <person name="Shi L."/>
            <person name="Shih D."/>
            <person name="Sparrow T."/>
            <person name="Spaulding J."/>
            <person name="Stalker J."/>
            <person name="Stange-Thomann N."/>
            <person name="Stavropoulos S."/>
            <person name="Stone C."/>
            <person name="Strader C."/>
            <person name="Tesfaye S."/>
            <person name="Thomson T."/>
            <person name="Thoulutsang Y."/>
            <person name="Thoulutsang D."/>
            <person name="Topham K."/>
            <person name="Topping I."/>
            <person name="Tsamla T."/>
            <person name="Vassiliev H."/>
            <person name="Vo A."/>
            <person name="Wangchuk T."/>
            <person name="Wangdi T."/>
            <person name="Weiand M."/>
            <person name="Wilkinson J."/>
            <person name="Wilson A."/>
            <person name="Yadav S."/>
            <person name="Young G."/>
            <person name="Yu Q."/>
            <person name="Zembek L."/>
            <person name="Zhong D."/>
            <person name="Zimmer A."/>
            <person name="Zwirko Z."/>
            <person name="Jaffe D.B."/>
            <person name="Alvarez P."/>
            <person name="Brockman W."/>
            <person name="Butler J."/>
            <person name="Chin C."/>
            <person name="Gnerre S."/>
            <person name="Grabherr M."/>
            <person name="Kleber M."/>
            <person name="Mauceli E."/>
            <person name="MacCallum I."/>
        </authorList>
    </citation>
    <scope>NUCLEOTIDE SEQUENCE [LARGE SCALE GENOMIC DNA]</scope>
    <source>
        <strain evidence="9">Tucson 15287-2541.00</strain>
    </source>
</reference>
<evidence type="ECO:0000256" key="1">
    <source>
        <dbReference type="ARBA" id="ARBA00004141"/>
    </source>
</evidence>
<gene>
    <name evidence="8" type="primary">Dgri\GH13310</name>
    <name evidence="8" type="ORF">Dgri_GH13310</name>
</gene>
<feature type="transmembrane region" description="Helical" evidence="6">
    <location>
        <begin position="1023"/>
        <end position="1046"/>
    </location>
</feature>
<dbReference type="PANTHER" id="PTHR43568">
    <property type="entry name" value="P PROTEIN"/>
    <property type="match status" value="1"/>
</dbReference>
<organism evidence="9">
    <name type="scientific">Drosophila grimshawi</name>
    <name type="common">Hawaiian fruit fly</name>
    <name type="synonym">Idiomyia grimshawi</name>
    <dbReference type="NCBI Taxonomy" id="7222"/>
    <lineage>
        <taxon>Eukaryota</taxon>
        <taxon>Metazoa</taxon>
        <taxon>Ecdysozoa</taxon>
        <taxon>Arthropoda</taxon>
        <taxon>Hexapoda</taxon>
        <taxon>Insecta</taxon>
        <taxon>Pterygota</taxon>
        <taxon>Neoptera</taxon>
        <taxon>Endopterygota</taxon>
        <taxon>Diptera</taxon>
        <taxon>Brachycera</taxon>
        <taxon>Muscomorpha</taxon>
        <taxon>Ephydroidea</taxon>
        <taxon>Drosophilidae</taxon>
        <taxon>Drosophila</taxon>
        <taxon>Hawaiian Drosophila</taxon>
    </lineage>
</organism>
<feature type="transmembrane region" description="Helical" evidence="6">
    <location>
        <begin position="638"/>
        <end position="670"/>
    </location>
</feature>
<keyword evidence="5 6" id="KW-0472">Membrane</keyword>
<protein>
    <submittedName>
        <fullName evidence="8">GH13310</fullName>
    </submittedName>
</protein>
<feature type="transmembrane region" description="Helical" evidence="6">
    <location>
        <begin position="932"/>
        <end position="960"/>
    </location>
</feature>
<dbReference type="CDD" id="cd01116">
    <property type="entry name" value="P_permease"/>
    <property type="match status" value="1"/>
</dbReference>
<dbReference type="GO" id="GO:0016020">
    <property type="term" value="C:membrane"/>
    <property type="evidence" value="ECO:0007669"/>
    <property type="project" value="UniProtKB-SubCell"/>
</dbReference>
<dbReference type="InParanoid" id="B4JPY0"/>
<evidence type="ECO:0000256" key="2">
    <source>
        <dbReference type="ARBA" id="ARBA00022448"/>
    </source>
</evidence>
<feature type="transmembrane region" description="Helical" evidence="6">
    <location>
        <begin position="856"/>
        <end position="876"/>
    </location>
</feature>
<feature type="transmembrane region" description="Helical" evidence="6">
    <location>
        <begin position="980"/>
        <end position="1003"/>
    </location>
</feature>
<evidence type="ECO:0000256" key="4">
    <source>
        <dbReference type="ARBA" id="ARBA00022989"/>
    </source>
</evidence>
<dbReference type="PhylomeDB" id="B4JPY0"/>
<dbReference type="PANTHER" id="PTHR43568:SF1">
    <property type="entry name" value="P PROTEIN"/>
    <property type="match status" value="1"/>
</dbReference>
<evidence type="ECO:0000256" key="5">
    <source>
        <dbReference type="ARBA" id="ARBA00023136"/>
    </source>
</evidence>
<evidence type="ECO:0000313" key="8">
    <source>
        <dbReference type="EMBL" id="EDV98960.1"/>
    </source>
</evidence>
<feature type="transmembrane region" description="Helical" evidence="6">
    <location>
        <begin position="543"/>
        <end position="563"/>
    </location>
</feature>
<dbReference type="eggNOG" id="KOG2639">
    <property type="taxonomic scope" value="Eukaryota"/>
</dbReference>
<dbReference type="Pfam" id="PF03600">
    <property type="entry name" value="CitMHS"/>
    <property type="match status" value="1"/>
</dbReference>
<keyword evidence="2" id="KW-0813">Transport</keyword>
<dbReference type="OMA" id="FVFIEAC"/>
<name>B4JPY0_DROGR</name>
<dbReference type="HOGENOM" id="CLU_011920_2_0_1"/>
<evidence type="ECO:0000256" key="6">
    <source>
        <dbReference type="SAM" id="Phobius"/>
    </source>
</evidence>
<accession>B4JPY0</accession>
<evidence type="ECO:0000259" key="7">
    <source>
        <dbReference type="Pfam" id="PF03600"/>
    </source>
</evidence>
<feature type="transmembrane region" description="Helical" evidence="6">
    <location>
        <begin position="286"/>
        <end position="309"/>
    </location>
</feature>
<keyword evidence="4 6" id="KW-1133">Transmembrane helix</keyword>
<dbReference type="OrthoDB" id="442352at2759"/>
<dbReference type="STRING" id="7222.B4JPY0"/>
<keyword evidence="9" id="KW-1185">Reference proteome</keyword>
<feature type="domain" description="Citrate transporter-like" evidence="7">
    <location>
        <begin position="558"/>
        <end position="986"/>
    </location>
</feature>
<sequence>MQSDQELIIMCKPPEPTIIENKAAGFAGSFPHGARVSGVVEEMPNRLEYEVALYKEAPPIARVSGTTNPVSSSNDPRLADNEQTVDQAVPLGTKLQLRARISQSVWKYVKLMEVTVSPDPENPSAPGSVFLVHNGCRNRELATIIPHQPAKYRDRPNEVFLDFEAFLLSSMKEKATLWIHSQIKACINLADCTPDFCVDLYEPSGHGRRRRQIESASSSSSSSSSSTASIAKLQQRPYGGNNTFSAPSVSEFKRFKENIEYTVIMPGQSDKKVGFLIDLTQQCRGALLISSFFVFTITFCCAISCMIALRVHADKKFRSQQFTSGFNTGYAGRAMTASQARRSYYQKGAAALDDDDDDELTTQQRSRRKIFKIGSLIVKLTTFIVLWSFFSIVLIFTPTHKHNAQVLPLKPQQTKIVEIQGEPSRDEISIRLRGNIDVDATQSPKLVTEKQKHFFVTLVRYNMMTNLTVWQLKPWKVYLLDVSRQKLTTLHKRFKVTDDMRKSLIKSQEQRKDSDTKLRLSFLNSGDETIAIALAINTNPLDLTLGVVSAAFLLFFMYALIIWDITDRTFAAILMSTTAIGVLAVTGERPTLKTIISWIDMDTLLLLFSTMLIVGVMTETGVFEYCSVLTYRISKGQPWLLVFLLCLLTALISAFLDNVTIIMLMVPIVIRLSECMGLRTTALIICVAIFTNIGGMLTPVGDPPNVIITANPYVLDKGVDFIGFCLHMLPGVLLSCLFTWCYLYLVLRQRLFKGASDQMRKSIKSLQNHVDKIKGPTTDDENTRRDIMVRIEELQLQYKRNAGVTSFGPRPAADFVERLAEMEAKYKLHNKPLLVKCCISLGFGIVLFLLGSLSFMAGLTLAWSSFLAAMLLLILADKPDMNSVLQYVEWPTLLFFGALFVFIEACAELGLIDWVSEQTVAIILNVATEYRTQAAILLVLWISAIISALVDNIPIVTMMLKLAIRLSLHDELEIPLMPMVWALCFGVCLGGNATLIAASSNVVAAGLASQYGYEVTFREFFNYGAPVMMITCVVVSIYLLVAHGLFTWH</sequence>
<dbReference type="AlphaFoldDB" id="B4JPY0"/>
<dbReference type="EMBL" id="CH916372">
    <property type="protein sequence ID" value="EDV98960.1"/>
    <property type="molecule type" value="Genomic_DNA"/>
</dbReference>
<feature type="transmembrane region" description="Helical" evidence="6">
    <location>
        <begin position="888"/>
        <end position="912"/>
    </location>
</feature>
<feature type="transmembrane region" description="Helical" evidence="6">
    <location>
        <begin position="376"/>
        <end position="397"/>
    </location>
</feature>
<dbReference type="GO" id="GO:0055085">
    <property type="term" value="P:transmembrane transport"/>
    <property type="evidence" value="ECO:0007669"/>
    <property type="project" value="InterPro"/>
</dbReference>
<feature type="transmembrane region" description="Helical" evidence="6">
    <location>
        <begin position="598"/>
        <end position="618"/>
    </location>
</feature>
<keyword evidence="3 6" id="KW-0812">Transmembrane</keyword>
<dbReference type="InterPro" id="IPR051475">
    <property type="entry name" value="Diverse_Ion_Transporter"/>
</dbReference>
<dbReference type="InterPro" id="IPR004680">
    <property type="entry name" value="Cit_transptr-like_dom"/>
</dbReference>
<feature type="transmembrane region" description="Helical" evidence="6">
    <location>
        <begin position="682"/>
        <end position="701"/>
    </location>
</feature>
<proteinExistence type="predicted"/>